<evidence type="ECO:0000313" key="22">
    <source>
        <dbReference type="EMBL" id="SYZ34172.1"/>
    </source>
</evidence>
<keyword evidence="14 20" id="KW-0511">Multifunctional enzyme</keyword>
<dbReference type="EMBL" id="UNQJ01000020">
    <property type="protein sequence ID" value="SYZ34172.1"/>
    <property type="molecule type" value="Genomic_DNA"/>
</dbReference>
<protein>
    <recommendedName>
        <fullName evidence="20">Bifunctional protein GlmU</fullName>
    </recommendedName>
    <domain>
        <recommendedName>
            <fullName evidence="20">UDP-N-acetylglucosamine pyrophosphorylase</fullName>
            <ecNumber evidence="20">2.7.7.23</ecNumber>
        </recommendedName>
        <alternativeName>
            <fullName evidence="20">N-acetylglucosamine-1-phosphate uridyltransferase</fullName>
        </alternativeName>
    </domain>
    <domain>
        <recommendedName>
            <fullName evidence="20">Glucosamine-1-phosphate N-acetyltransferase</fullName>
            <ecNumber evidence="20">2.3.1.157</ecNumber>
        </recommendedName>
    </domain>
</protein>
<dbReference type="GO" id="GO:0071555">
    <property type="term" value="P:cell wall organization"/>
    <property type="evidence" value="ECO:0007669"/>
    <property type="project" value="UniProtKB-KW"/>
</dbReference>
<feature type="binding site" evidence="20">
    <location>
        <begin position="21"/>
        <end position="24"/>
    </location>
    <ligand>
        <name>UDP-N-acetyl-alpha-D-glucosamine</name>
        <dbReference type="ChEBI" id="CHEBI:57705"/>
    </ligand>
</feature>
<dbReference type="Proteomes" id="UP000263928">
    <property type="component" value="Unassembled WGS sequence"/>
</dbReference>
<comment type="subcellular location">
    <subcellularLocation>
        <location evidence="1 20">Cytoplasm</location>
    </subcellularLocation>
</comment>
<keyword evidence="15 20" id="KW-0012">Acyltransferase</keyword>
<dbReference type="GO" id="GO:0019134">
    <property type="term" value="F:glucosamine-1-phosphate N-acetyltransferase activity"/>
    <property type="evidence" value="ECO:0007669"/>
    <property type="project" value="UniProtKB-UniRule"/>
</dbReference>
<dbReference type="PANTHER" id="PTHR43584">
    <property type="entry name" value="NUCLEOTIDYL TRANSFERASE"/>
    <property type="match status" value="1"/>
</dbReference>
<keyword evidence="16 20" id="KW-0961">Cell wall biogenesis/degradation</keyword>
<feature type="binding site" evidence="20">
    <location>
        <position position="156"/>
    </location>
    <ligand>
        <name>UDP-N-acetyl-alpha-D-glucosamine</name>
        <dbReference type="ChEBI" id="CHEBI:57705"/>
    </ligand>
</feature>
<evidence type="ECO:0000256" key="14">
    <source>
        <dbReference type="ARBA" id="ARBA00023268"/>
    </source>
</evidence>
<dbReference type="GO" id="GO:0006048">
    <property type="term" value="P:UDP-N-acetylglucosamine biosynthetic process"/>
    <property type="evidence" value="ECO:0007669"/>
    <property type="project" value="UniProtKB-UniPathway"/>
</dbReference>
<feature type="binding site" evidence="20">
    <location>
        <position position="437"/>
    </location>
    <ligand>
        <name>acetyl-CoA</name>
        <dbReference type="ChEBI" id="CHEBI:57288"/>
    </ligand>
</feature>
<dbReference type="InterPro" id="IPR005882">
    <property type="entry name" value="Bifunctional_GlmU"/>
</dbReference>
<dbReference type="Gene3D" id="2.160.10.10">
    <property type="entry name" value="Hexapeptide repeat proteins"/>
    <property type="match status" value="1"/>
</dbReference>
<evidence type="ECO:0000256" key="3">
    <source>
        <dbReference type="ARBA" id="ARBA00005208"/>
    </source>
</evidence>
<keyword evidence="13 20" id="KW-0573">Peptidoglycan synthesis</keyword>
<feature type="binding site" evidence="20">
    <location>
        <position position="35"/>
    </location>
    <ligand>
        <name>UDP-N-acetyl-alpha-D-glucosamine</name>
        <dbReference type="ChEBI" id="CHEBI:57705"/>
    </ligand>
</feature>
<dbReference type="SUPFAM" id="SSF53448">
    <property type="entry name" value="Nucleotide-diphospho-sugar transferases"/>
    <property type="match status" value="1"/>
</dbReference>
<dbReference type="InterPro" id="IPR001451">
    <property type="entry name" value="Hexapep"/>
</dbReference>
<feature type="binding site" evidence="20">
    <location>
        <position position="391"/>
    </location>
    <ligand>
        <name>UDP-N-acetyl-alpha-D-glucosamine</name>
        <dbReference type="ChEBI" id="CHEBI:57705"/>
    </ligand>
</feature>
<dbReference type="RefSeq" id="WP_170175655.1">
    <property type="nucleotide sequence ID" value="NZ_LR134442.1"/>
</dbReference>
<dbReference type="SUPFAM" id="SSF51161">
    <property type="entry name" value="Trimeric LpxA-like enzymes"/>
    <property type="match status" value="1"/>
</dbReference>
<comment type="pathway">
    <text evidence="2 20">Nucleotide-sugar biosynthesis; UDP-N-acetyl-alpha-D-glucosamine biosynthesis; N-acetyl-alpha-D-glucosamine 1-phosphate from alpha-D-glucosamine 6-phosphate (route II): step 2/2.</text>
</comment>
<dbReference type="GO" id="GO:0000902">
    <property type="term" value="P:cell morphogenesis"/>
    <property type="evidence" value="ECO:0007669"/>
    <property type="project" value="UniProtKB-UniRule"/>
</dbReference>
<feature type="binding site" evidence="20">
    <location>
        <position position="347"/>
    </location>
    <ligand>
        <name>UDP-N-acetyl-alpha-D-glucosamine</name>
        <dbReference type="ChEBI" id="CHEBI:57705"/>
    </ligand>
</feature>
<feature type="binding site" evidence="20">
    <location>
        <position position="185"/>
    </location>
    <ligand>
        <name>UDP-N-acetyl-alpha-D-glucosamine</name>
        <dbReference type="ChEBI" id="CHEBI:57705"/>
    </ligand>
</feature>
<dbReference type="UniPathway" id="UPA00113">
    <property type="reaction ID" value="UER00532"/>
</dbReference>
<reference evidence="23" key="1">
    <citation type="submission" date="2018-08" db="EMBL/GenBank/DDBJ databases">
        <authorList>
            <person name="Hornung B."/>
        </authorList>
    </citation>
    <scope>NUCLEOTIDE SEQUENCE [LARGE SCALE GENOMIC DNA]</scope>
</reference>
<keyword evidence="23" id="KW-1185">Reference proteome</keyword>
<feature type="binding site" evidence="20">
    <location>
        <begin position="117"/>
        <end position="119"/>
    </location>
    <ligand>
        <name>UDP-N-acetyl-alpha-D-glucosamine</name>
        <dbReference type="ChEBI" id="CHEBI:57705"/>
    </ligand>
</feature>
<dbReference type="InterPro" id="IPR018357">
    <property type="entry name" value="Hexapep_transf_CS"/>
</dbReference>
<evidence type="ECO:0000256" key="17">
    <source>
        <dbReference type="ARBA" id="ARBA00048247"/>
    </source>
</evidence>
<proteinExistence type="inferred from homology"/>
<dbReference type="InterPro" id="IPR005835">
    <property type="entry name" value="NTP_transferase_dom"/>
</dbReference>
<dbReference type="GO" id="GO:0003977">
    <property type="term" value="F:UDP-N-acetylglucosamine diphosphorylase activity"/>
    <property type="evidence" value="ECO:0007669"/>
    <property type="project" value="UniProtKB-UniRule"/>
</dbReference>
<feature type="binding site" evidence="20">
    <location>
        <position position="170"/>
    </location>
    <ligand>
        <name>UDP-N-acetyl-alpha-D-glucosamine</name>
        <dbReference type="ChEBI" id="CHEBI:57705"/>
    </ligand>
</feature>
<dbReference type="InterPro" id="IPR011004">
    <property type="entry name" value="Trimer_LpxA-like_sf"/>
</dbReference>
<dbReference type="CDD" id="cd02540">
    <property type="entry name" value="GT2_GlmU_N_bac"/>
    <property type="match status" value="1"/>
</dbReference>
<comment type="pathway">
    <text evidence="3 20">Nucleotide-sugar biosynthesis; UDP-N-acetyl-alpha-D-glucosamine biosynthesis; UDP-N-acetyl-alpha-D-glucosamine from N-acetyl-alpha-D-glucosamine 1-phosphate: step 1/1.</text>
</comment>
<dbReference type="GO" id="GO:0009252">
    <property type="term" value="P:peptidoglycan biosynthetic process"/>
    <property type="evidence" value="ECO:0007669"/>
    <property type="project" value="UniProtKB-UniRule"/>
</dbReference>
<feature type="domain" description="Nucleotidyl transferase" evidence="21">
    <location>
        <begin position="18"/>
        <end position="230"/>
    </location>
</feature>
<evidence type="ECO:0000259" key="21">
    <source>
        <dbReference type="Pfam" id="PF00483"/>
    </source>
</evidence>
<evidence type="ECO:0000256" key="15">
    <source>
        <dbReference type="ARBA" id="ARBA00023315"/>
    </source>
</evidence>
<evidence type="ECO:0000256" key="2">
    <source>
        <dbReference type="ARBA" id="ARBA00005166"/>
    </source>
</evidence>
<dbReference type="CDD" id="cd03353">
    <property type="entry name" value="LbH_GlmU_C"/>
    <property type="match status" value="1"/>
</dbReference>
<comment type="cofactor">
    <cofactor evidence="20">
        <name>Mg(2+)</name>
        <dbReference type="ChEBI" id="CHEBI:18420"/>
    </cofactor>
    <text evidence="20">Binds 1 Mg(2+) ion per subunit.</text>
</comment>
<evidence type="ECO:0000256" key="20">
    <source>
        <dbReference type="HAMAP-Rule" id="MF_01631"/>
    </source>
</evidence>
<evidence type="ECO:0000256" key="6">
    <source>
        <dbReference type="ARBA" id="ARBA00022490"/>
    </source>
</evidence>
<feature type="binding site" evidence="20">
    <location>
        <position position="454"/>
    </location>
    <ligand>
        <name>acetyl-CoA</name>
        <dbReference type="ChEBI" id="CHEBI:57288"/>
    </ligand>
</feature>
<dbReference type="AlphaFoldDB" id="A0A383S9E9"/>
<sequence length="507" mass="52556">MATDPRTNQTIAGGVSAVIVLAAGGGTRMKSRTSKLLHQVAGRSMLSYAVQAAGSLEPDRLVVVVGHEREQVQAHLAEVAPEVSVAVQEQQNGTGDAVRAGLSVLPADLDGAVVVTYGDVPMLSGATLAKLVAAHATGANAATVLTAVVDDPTGYGRVIRAGDTVERIVEQRDASPEEAAVREINSGIYVFDAAVLREGLAGLDTDNAQSELYLTDVIGFASRTGRVGAYRIDDTWQTEGVNDRVQLARMNAEMNRRICEHWMREGVTIADPATTWIEDDVTLEPDVTLLPGTQLLGATSIATGAVIGPDTTLRDVEVGEDAHVIRTHGELAVIGPKADVGPWARLRPGTELGAGGKIGTFVETKNAQIGAGSKVPHLSYCGDAIIGEGVNVGAGTIFANYDGSHKSTTHLGDDVFIGSNSVLVAPVDIADGAFIAAGSAITQDVPAGALGVARSHLHVSNDWVARTRPGSKAERSASAHDGGVHPAVQASRDVLEADAAQNSENGH</sequence>
<evidence type="ECO:0000256" key="9">
    <source>
        <dbReference type="ARBA" id="ARBA00022723"/>
    </source>
</evidence>
<evidence type="ECO:0000256" key="13">
    <source>
        <dbReference type="ARBA" id="ARBA00022984"/>
    </source>
</evidence>
<dbReference type="GO" id="GO:0009245">
    <property type="term" value="P:lipid A biosynthetic process"/>
    <property type="evidence" value="ECO:0007669"/>
    <property type="project" value="UniProtKB-UniRule"/>
</dbReference>
<feature type="binding site" evidence="20">
    <location>
        <position position="380"/>
    </location>
    <ligand>
        <name>UDP-N-acetyl-alpha-D-glucosamine</name>
        <dbReference type="ChEBI" id="CHEBI:57705"/>
    </ligand>
</feature>
<comment type="catalytic activity">
    <reaction evidence="18 20">
        <text>N-acetyl-alpha-D-glucosamine 1-phosphate + UTP + H(+) = UDP-N-acetyl-alpha-D-glucosamine + diphosphate</text>
        <dbReference type="Rhea" id="RHEA:13509"/>
        <dbReference type="ChEBI" id="CHEBI:15378"/>
        <dbReference type="ChEBI" id="CHEBI:33019"/>
        <dbReference type="ChEBI" id="CHEBI:46398"/>
        <dbReference type="ChEBI" id="CHEBI:57705"/>
        <dbReference type="ChEBI" id="CHEBI:57776"/>
        <dbReference type="EC" id="2.7.7.23"/>
    </reaction>
</comment>
<keyword evidence="9 20" id="KW-0479">Metal-binding</keyword>
<dbReference type="Gene3D" id="3.90.550.10">
    <property type="entry name" value="Spore Coat Polysaccharide Biosynthesis Protein SpsA, Chain A"/>
    <property type="match status" value="1"/>
</dbReference>
<dbReference type="EC" id="2.3.1.157" evidence="20"/>
<keyword evidence="11 20" id="KW-0460">Magnesium</keyword>
<feature type="region of interest" description="Linker" evidence="20">
    <location>
        <begin position="245"/>
        <end position="265"/>
    </location>
</feature>
<dbReference type="PROSITE" id="PS00101">
    <property type="entry name" value="HEXAPEP_TRANSFERASES"/>
    <property type="match status" value="1"/>
</dbReference>
<evidence type="ECO:0000256" key="8">
    <source>
        <dbReference type="ARBA" id="ARBA00022695"/>
    </source>
</evidence>
<evidence type="ECO:0000256" key="7">
    <source>
        <dbReference type="ARBA" id="ARBA00022679"/>
    </source>
</evidence>
<dbReference type="GO" id="GO:0016020">
    <property type="term" value="C:membrane"/>
    <property type="evidence" value="ECO:0007669"/>
    <property type="project" value="GOC"/>
</dbReference>
<organism evidence="22 23">
    <name type="scientific">Propionibacterium australiense</name>
    <dbReference type="NCBI Taxonomy" id="119981"/>
    <lineage>
        <taxon>Bacteria</taxon>
        <taxon>Bacillati</taxon>
        <taxon>Actinomycetota</taxon>
        <taxon>Actinomycetes</taxon>
        <taxon>Propionibacteriales</taxon>
        <taxon>Propionibacteriaceae</taxon>
        <taxon>Propionibacterium</taxon>
    </lineage>
</organism>
<evidence type="ECO:0000256" key="1">
    <source>
        <dbReference type="ARBA" id="ARBA00004496"/>
    </source>
</evidence>
<dbReference type="EC" id="2.7.7.23" evidence="20"/>
<evidence type="ECO:0000256" key="18">
    <source>
        <dbReference type="ARBA" id="ARBA00048493"/>
    </source>
</evidence>
<feature type="binding site" evidence="20">
    <location>
        <position position="88"/>
    </location>
    <ligand>
        <name>UDP-N-acetyl-alpha-D-glucosamine</name>
        <dbReference type="ChEBI" id="CHEBI:57705"/>
    </ligand>
</feature>
<comment type="subunit">
    <text evidence="20">Homotrimer.</text>
</comment>
<keyword evidence="6 20" id="KW-0963">Cytoplasm</keyword>
<accession>A0A383S9E9</accession>
<dbReference type="GO" id="GO:0008360">
    <property type="term" value="P:regulation of cell shape"/>
    <property type="evidence" value="ECO:0007669"/>
    <property type="project" value="UniProtKB-KW"/>
</dbReference>
<comment type="pathway">
    <text evidence="20">Bacterial outer membrane biogenesis; LPS lipid A biosynthesis.</text>
</comment>
<keyword evidence="12 20" id="KW-0133">Cell shape</keyword>
<gene>
    <name evidence="20" type="primary">glmU</name>
    <name evidence="22" type="ORF">PROPAUS_2175</name>
</gene>
<evidence type="ECO:0000256" key="19">
    <source>
        <dbReference type="ARBA" id="ARBA00049628"/>
    </source>
</evidence>
<dbReference type="PANTHER" id="PTHR43584:SF3">
    <property type="entry name" value="BIFUNCTIONAL PROTEIN GLMU"/>
    <property type="match status" value="1"/>
</dbReference>
<feature type="region of interest" description="N-acetyltransferase" evidence="20">
    <location>
        <begin position="266"/>
        <end position="507"/>
    </location>
</feature>
<feature type="region of interest" description="Pyrophosphorylase" evidence="20">
    <location>
        <begin position="1"/>
        <end position="244"/>
    </location>
</feature>
<evidence type="ECO:0000256" key="11">
    <source>
        <dbReference type="ARBA" id="ARBA00022842"/>
    </source>
</evidence>
<evidence type="ECO:0000256" key="5">
    <source>
        <dbReference type="ARBA" id="ARBA00007947"/>
    </source>
</evidence>
<feature type="binding site" evidence="20">
    <location>
        <position position="365"/>
    </location>
    <ligand>
        <name>UDP-N-acetyl-alpha-D-glucosamine</name>
        <dbReference type="ChEBI" id="CHEBI:57705"/>
    </ligand>
</feature>
<dbReference type="Pfam" id="PF00483">
    <property type="entry name" value="NTP_transferase"/>
    <property type="match status" value="1"/>
</dbReference>
<feature type="active site" description="Proton acceptor" evidence="20">
    <location>
        <position position="377"/>
    </location>
</feature>
<feature type="binding site" evidence="20">
    <location>
        <position position="242"/>
    </location>
    <ligand>
        <name>UDP-N-acetyl-alpha-D-glucosamine</name>
        <dbReference type="ChEBI" id="CHEBI:57705"/>
    </ligand>
</feature>
<evidence type="ECO:0000256" key="10">
    <source>
        <dbReference type="ARBA" id="ARBA00022737"/>
    </source>
</evidence>
<evidence type="ECO:0000313" key="23">
    <source>
        <dbReference type="Proteomes" id="UP000263928"/>
    </source>
</evidence>
<dbReference type="HAMAP" id="MF_01631">
    <property type="entry name" value="GlmU"/>
    <property type="match status" value="1"/>
</dbReference>
<dbReference type="Pfam" id="PF00132">
    <property type="entry name" value="Hexapep"/>
    <property type="match status" value="1"/>
</dbReference>
<feature type="binding site" evidence="20">
    <location>
        <begin position="93"/>
        <end position="94"/>
    </location>
    <ligand>
        <name>UDP-N-acetyl-alpha-D-glucosamine</name>
        <dbReference type="ChEBI" id="CHEBI:57705"/>
    </ligand>
</feature>
<dbReference type="InterPro" id="IPR029044">
    <property type="entry name" value="Nucleotide-diphossugar_trans"/>
</dbReference>
<name>A0A383S9E9_9ACTN</name>
<keyword evidence="10 20" id="KW-0677">Repeat</keyword>
<comment type="function">
    <text evidence="19 20">Catalyzes the last two sequential reactions in the de novo biosynthetic pathway for UDP-N-acetylglucosamine (UDP-GlcNAc). The C-terminal domain catalyzes the transfer of acetyl group from acetyl coenzyme A to glucosamine-1-phosphate (GlcN-1-P) to produce N-acetylglucosamine-1-phosphate (GlcNAc-1-P), which is converted into UDP-GlcNAc by the transfer of uridine 5-monophosphate (from uridine 5-triphosphate), a reaction catalyzed by the N-terminal domain.</text>
</comment>
<evidence type="ECO:0000256" key="4">
    <source>
        <dbReference type="ARBA" id="ARBA00007707"/>
    </source>
</evidence>
<feature type="binding site" evidence="20">
    <location>
        <position position="419"/>
    </location>
    <ligand>
        <name>acetyl-CoA</name>
        <dbReference type="ChEBI" id="CHEBI:57288"/>
    </ligand>
</feature>
<feature type="binding site" evidence="20">
    <location>
        <position position="119"/>
    </location>
    <ligand>
        <name>Mg(2+)</name>
        <dbReference type="ChEBI" id="CHEBI:18420"/>
    </ligand>
</feature>
<dbReference type="InterPro" id="IPR050065">
    <property type="entry name" value="GlmU-like"/>
</dbReference>
<feature type="binding site" evidence="20">
    <location>
        <position position="394"/>
    </location>
    <ligand>
        <name>acetyl-CoA</name>
        <dbReference type="ChEBI" id="CHEBI:57288"/>
    </ligand>
</feature>
<feature type="binding site" evidence="20">
    <location>
        <position position="242"/>
    </location>
    <ligand>
        <name>Mg(2+)</name>
        <dbReference type="ChEBI" id="CHEBI:18420"/>
    </ligand>
</feature>
<dbReference type="GO" id="GO:0000287">
    <property type="term" value="F:magnesium ion binding"/>
    <property type="evidence" value="ECO:0007669"/>
    <property type="project" value="UniProtKB-UniRule"/>
</dbReference>
<evidence type="ECO:0000256" key="12">
    <source>
        <dbReference type="ARBA" id="ARBA00022960"/>
    </source>
</evidence>
<dbReference type="NCBIfam" id="TIGR01173">
    <property type="entry name" value="glmU"/>
    <property type="match status" value="1"/>
</dbReference>
<dbReference type="GO" id="GO:0005737">
    <property type="term" value="C:cytoplasm"/>
    <property type="evidence" value="ECO:0007669"/>
    <property type="project" value="UniProtKB-SubCell"/>
</dbReference>
<evidence type="ECO:0000256" key="16">
    <source>
        <dbReference type="ARBA" id="ARBA00023316"/>
    </source>
</evidence>
<comment type="catalytic activity">
    <reaction evidence="17 20">
        <text>alpha-D-glucosamine 1-phosphate + acetyl-CoA = N-acetyl-alpha-D-glucosamine 1-phosphate + CoA + H(+)</text>
        <dbReference type="Rhea" id="RHEA:13725"/>
        <dbReference type="ChEBI" id="CHEBI:15378"/>
        <dbReference type="ChEBI" id="CHEBI:57287"/>
        <dbReference type="ChEBI" id="CHEBI:57288"/>
        <dbReference type="ChEBI" id="CHEBI:57776"/>
        <dbReference type="ChEBI" id="CHEBI:58516"/>
        <dbReference type="EC" id="2.3.1.157"/>
    </reaction>
</comment>
<comment type="similarity">
    <text evidence="5 20">In the N-terminal section; belongs to the N-acetylglucosamine-1-phosphate uridyltransferase family.</text>
</comment>
<dbReference type="NCBIfam" id="NF010932">
    <property type="entry name" value="PRK14352.1"/>
    <property type="match status" value="1"/>
</dbReference>
<dbReference type="UniPathway" id="UPA00973"/>
<dbReference type="InterPro" id="IPR038009">
    <property type="entry name" value="GlmU_C_LbH"/>
</dbReference>
<keyword evidence="7 20" id="KW-0808">Transferase</keyword>
<keyword evidence="8 20" id="KW-0548">Nucleotidyltransferase</keyword>
<comment type="similarity">
    <text evidence="4 20">In the C-terminal section; belongs to the transferase hexapeptide repeat family.</text>
</comment>
<feature type="binding site" evidence="20">
    <location>
        <begin position="400"/>
        <end position="401"/>
    </location>
    <ligand>
        <name>acetyl-CoA</name>
        <dbReference type="ChEBI" id="CHEBI:57288"/>
    </ligand>
</feature>